<sequence>MAIKRPHHPMPTFNEAVLKHAGSKYFTKLVARHGYWSLELDEESSELTTFNTPYGRYKFKRMPFGLISAQDEFQRRMEEAFEGIKGFSVIVDHIIISSRTDEEHDSNVRSALIRAREKCVKLNLQKCVFKSDSIPYFGHIISEAGIHPDPRKVRALKEMGIPSTKGELQTVLGMMNYLARYIPNLSSLNQPLRELANQREFKWEEEPNPAFTNIKESICDSLSFLDPTSGNIELQVDASKFGLGATILQNGKTVSFASRSLNRTEQNYSQIEKELYAILFGCLHYHQNLYGQKSIVVSDHKPLQVVLNRPISKSSPRLQRILLKIQPYDFTVIFRPGKEIPVADALSRLYLPEEDTETQMEIESSPDAAEALETPHGESMGNPHAEALISSPITAFAALTPPPKTPDLNSRPTSHDLSPAFHTPIPVPSTSRTTHVDLQGASYSTRSGRCVHGSKTTTSTTRDVLTSYIGEKLEVVDIIQLQISYKDHENQIHPFYVVNTDCKPILSRKTSQDMKLVKFILNVTHDSPAPMRNGTAKILDEYKDVFEGVGKLPGKCKIHLKDGAVATVQPPKRIPFALQEKLKEELDHLESMGIIEKTSRPTERVNSIVVVQKPNGSLRTCLYPVVLNKKMEEVLKGLDIGLIINDIAGTAKDEEDHDAKLRMVLQQAREKGVRFNQEKCILMQKVSPTLGTYSPLKEPKQTHRKQRQQPQFSSKEFKDFMNRQSMVHKISSPKYPQSNGFSKKSVQTAKQIMAKGVEQQSDPYLAKLEYQNTPVDGLASPVQLLMSQQL</sequence>
<evidence type="ECO:0000256" key="7">
    <source>
        <dbReference type="SAM" id="MobiDB-lite"/>
    </source>
</evidence>
<accession>A0AA88HNT5</accession>
<dbReference type="InterPro" id="IPR050951">
    <property type="entry name" value="Retrovirus_Pol_polyprotein"/>
</dbReference>
<dbReference type="PANTHER" id="PTHR37984">
    <property type="entry name" value="PROTEIN CBG26694"/>
    <property type="match status" value="1"/>
</dbReference>
<protein>
    <recommendedName>
        <fullName evidence="12">Reverse transcriptase domain-containing protein</fullName>
    </recommendedName>
</protein>
<evidence type="ECO:0000256" key="5">
    <source>
        <dbReference type="ARBA" id="ARBA00022801"/>
    </source>
</evidence>
<keyword evidence="2" id="KW-0548">Nucleotidyltransferase</keyword>
<feature type="domain" description="Reverse transcriptase" evidence="8">
    <location>
        <begin position="8"/>
        <end position="141"/>
    </location>
</feature>
<comment type="caution">
    <text evidence="10">The sequence shown here is derived from an EMBL/GenBank/DDBJ whole genome shotgun (WGS) entry which is preliminary data.</text>
</comment>
<dbReference type="GO" id="GO:0016787">
    <property type="term" value="F:hydrolase activity"/>
    <property type="evidence" value="ECO:0007669"/>
    <property type="project" value="UniProtKB-KW"/>
</dbReference>
<keyword evidence="4" id="KW-0255">Endonuclease</keyword>
<dbReference type="GO" id="GO:0003964">
    <property type="term" value="F:RNA-directed DNA polymerase activity"/>
    <property type="evidence" value="ECO:0007669"/>
    <property type="project" value="UniProtKB-KW"/>
</dbReference>
<dbReference type="CDD" id="cd01647">
    <property type="entry name" value="RT_LTR"/>
    <property type="match status" value="1"/>
</dbReference>
<feature type="region of interest" description="Disordered" evidence="7">
    <location>
        <begin position="691"/>
        <end position="715"/>
    </location>
</feature>
<name>A0AA88HNT5_ARTSF</name>
<keyword evidence="11" id="KW-1185">Reference proteome</keyword>
<dbReference type="CDD" id="cd09274">
    <property type="entry name" value="RNase_HI_RT_Ty3"/>
    <property type="match status" value="1"/>
</dbReference>
<dbReference type="InterPro" id="IPR036397">
    <property type="entry name" value="RNaseH_sf"/>
</dbReference>
<keyword evidence="3" id="KW-0540">Nuclease</keyword>
<evidence type="ECO:0000256" key="2">
    <source>
        <dbReference type="ARBA" id="ARBA00022695"/>
    </source>
</evidence>
<dbReference type="EMBL" id="JAVRJZ010000018">
    <property type="protein sequence ID" value="KAK2708977.1"/>
    <property type="molecule type" value="Genomic_DNA"/>
</dbReference>
<evidence type="ECO:0000259" key="9">
    <source>
        <dbReference type="Pfam" id="PF17917"/>
    </source>
</evidence>
<evidence type="ECO:0000313" key="11">
    <source>
        <dbReference type="Proteomes" id="UP001187531"/>
    </source>
</evidence>
<evidence type="ECO:0000256" key="4">
    <source>
        <dbReference type="ARBA" id="ARBA00022759"/>
    </source>
</evidence>
<dbReference type="GO" id="GO:0042575">
    <property type="term" value="C:DNA polymerase complex"/>
    <property type="evidence" value="ECO:0007669"/>
    <property type="project" value="UniProtKB-ARBA"/>
</dbReference>
<dbReference type="InterPro" id="IPR000477">
    <property type="entry name" value="RT_dom"/>
</dbReference>
<dbReference type="GO" id="GO:0004519">
    <property type="term" value="F:endonuclease activity"/>
    <property type="evidence" value="ECO:0007669"/>
    <property type="project" value="UniProtKB-KW"/>
</dbReference>
<evidence type="ECO:0000259" key="8">
    <source>
        <dbReference type="Pfam" id="PF00078"/>
    </source>
</evidence>
<dbReference type="Gene3D" id="3.30.420.10">
    <property type="entry name" value="Ribonuclease H-like superfamily/Ribonuclease H"/>
    <property type="match status" value="1"/>
</dbReference>
<dbReference type="AlphaFoldDB" id="A0AA88HNT5"/>
<organism evidence="10 11">
    <name type="scientific">Artemia franciscana</name>
    <name type="common">Brine shrimp</name>
    <name type="synonym">Artemia sanfranciscana</name>
    <dbReference type="NCBI Taxonomy" id="6661"/>
    <lineage>
        <taxon>Eukaryota</taxon>
        <taxon>Metazoa</taxon>
        <taxon>Ecdysozoa</taxon>
        <taxon>Arthropoda</taxon>
        <taxon>Crustacea</taxon>
        <taxon>Branchiopoda</taxon>
        <taxon>Anostraca</taxon>
        <taxon>Artemiidae</taxon>
        <taxon>Artemia</taxon>
    </lineage>
</organism>
<gene>
    <name evidence="10" type="ORF">QYM36_014565</name>
</gene>
<proteinExistence type="predicted"/>
<dbReference type="SUPFAM" id="SSF53098">
    <property type="entry name" value="Ribonuclease H-like"/>
    <property type="match status" value="1"/>
</dbReference>
<keyword evidence="1" id="KW-0808">Transferase</keyword>
<keyword evidence="6" id="KW-0695">RNA-directed DNA polymerase</keyword>
<reference evidence="10" key="1">
    <citation type="submission" date="2023-07" db="EMBL/GenBank/DDBJ databases">
        <title>Chromosome-level genome assembly of Artemia franciscana.</title>
        <authorList>
            <person name="Jo E."/>
        </authorList>
    </citation>
    <scope>NUCLEOTIDE SEQUENCE</scope>
    <source>
        <tissue evidence="10">Whole body</tissue>
    </source>
</reference>
<evidence type="ECO:0000313" key="10">
    <source>
        <dbReference type="EMBL" id="KAK2708977.1"/>
    </source>
</evidence>
<dbReference type="InterPro" id="IPR043502">
    <property type="entry name" value="DNA/RNA_pol_sf"/>
</dbReference>
<keyword evidence="5" id="KW-0378">Hydrolase</keyword>
<dbReference type="PANTHER" id="PTHR37984:SF7">
    <property type="entry name" value="INTEGRASE CATALYTIC DOMAIN-CONTAINING PROTEIN"/>
    <property type="match status" value="1"/>
</dbReference>
<feature type="domain" description="Reverse transcriptase RNase H-like" evidence="9">
    <location>
        <begin position="231"/>
        <end position="328"/>
    </location>
</feature>
<evidence type="ECO:0000256" key="3">
    <source>
        <dbReference type="ARBA" id="ARBA00022722"/>
    </source>
</evidence>
<evidence type="ECO:0000256" key="6">
    <source>
        <dbReference type="ARBA" id="ARBA00022918"/>
    </source>
</evidence>
<dbReference type="Pfam" id="PF00078">
    <property type="entry name" value="RVT_1"/>
    <property type="match status" value="1"/>
</dbReference>
<evidence type="ECO:0000256" key="1">
    <source>
        <dbReference type="ARBA" id="ARBA00022679"/>
    </source>
</evidence>
<dbReference type="Pfam" id="PF17917">
    <property type="entry name" value="RT_RNaseH"/>
    <property type="match status" value="1"/>
</dbReference>
<dbReference type="SUPFAM" id="SSF56672">
    <property type="entry name" value="DNA/RNA polymerases"/>
    <property type="match status" value="2"/>
</dbReference>
<dbReference type="Gene3D" id="3.30.70.270">
    <property type="match status" value="2"/>
</dbReference>
<dbReference type="InterPro" id="IPR043128">
    <property type="entry name" value="Rev_trsase/Diguanyl_cyclase"/>
</dbReference>
<evidence type="ECO:0008006" key="12">
    <source>
        <dbReference type="Google" id="ProtNLM"/>
    </source>
</evidence>
<dbReference type="Proteomes" id="UP001187531">
    <property type="component" value="Unassembled WGS sequence"/>
</dbReference>
<dbReference type="InterPro" id="IPR012337">
    <property type="entry name" value="RNaseH-like_sf"/>
</dbReference>
<dbReference type="Gene3D" id="3.10.10.10">
    <property type="entry name" value="HIV Type 1 Reverse Transcriptase, subunit A, domain 1"/>
    <property type="match status" value="2"/>
</dbReference>
<dbReference type="GO" id="GO:0003676">
    <property type="term" value="F:nucleic acid binding"/>
    <property type="evidence" value="ECO:0007669"/>
    <property type="project" value="InterPro"/>
</dbReference>
<dbReference type="InterPro" id="IPR041373">
    <property type="entry name" value="RT_RNaseH"/>
</dbReference>